<comment type="caution">
    <text evidence="2">The sequence shown here is derived from an EMBL/GenBank/DDBJ whole genome shotgun (WGS) entry which is preliminary data.</text>
</comment>
<feature type="transmembrane region" description="Helical" evidence="1">
    <location>
        <begin position="264"/>
        <end position="281"/>
    </location>
</feature>
<dbReference type="Proteomes" id="UP000192411">
    <property type="component" value="Unassembled WGS sequence"/>
</dbReference>
<evidence type="ECO:0000313" key="2">
    <source>
        <dbReference type="EMBL" id="ORB67905.1"/>
    </source>
</evidence>
<proteinExistence type="predicted"/>
<name>A0A1X0JZ90_9MYCO</name>
<feature type="transmembrane region" description="Helical" evidence="1">
    <location>
        <begin position="381"/>
        <end position="402"/>
    </location>
</feature>
<feature type="transmembrane region" description="Helical" evidence="1">
    <location>
        <begin position="115"/>
        <end position="135"/>
    </location>
</feature>
<accession>A0A1X0JZ90</accession>
<organism evidence="2 3">
    <name type="scientific">Mycolicibacterium tusciae</name>
    <dbReference type="NCBI Taxonomy" id="75922"/>
    <lineage>
        <taxon>Bacteria</taxon>
        <taxon>Bacillati</taxon>
        <taxon>Actinomycetota</taxon>
        <taxon>Actinomycetes</taxon>
        <taxon>Mycobacteriales</taxon>
        <taxon>Mycobacteriaceae</taxon>
        <taxon>Mycolicibacterium</taxon>
    </lineage>
</organism>
<reference evidence="2 3" key="1">
    <citation type="submission" date="2017-02" db="EMBL/GenBank/DDBJ databases">
        <title>The new phylogeny of genus Mycobacterium.</title>
        <authorList>
            <person name="Tortoli E."/>
            <person name="Trovato A."/>
            <person name="Cirillo D.M."/>
        </authorList>
    </citation>
    <scope>NUCLEOTIDE SEQUENCE [LARGE SCALE GENOMIC DNA]</scope>
    <source>
        <strain evidence="2 3">DSM 44338</strain>
    </source>
</reference>
<protein>
    <submittedName>
        <fullName evidence="2">Zinc ribbon domain-containing protein</fullName>
    </submittedName>
</protein>
<dbReference type="AlphaFoldDB" id="A0A1X0JZ90"/>
<dbReference type="EMBL" id="MVIM01000002">
    <property type="protein sequence ID" value="ORB67905.1"/>
    <property type="molecule type" value="Genomic_DNA"/>
</dbReference>
<keyword evidence="3" id="KW-1185">Reference proteome</keyword>
<feature type="transmembrane region" description="Helical" evidence="1">
    <location>
        <begin position="235"/>
        <end position="257"/>
    </location>
</feature>
<keyword evidence="1" id="KW-0472">Membrane</keyword>
<evidence type="ECO:0000313" key="3">
    <source>
        <dbReference type="Proteomes" id="UP000192411"/>
    </source>
</evidence>
<dbReference type="STRING" id="75922.BST47_05500"/>
<gene>
    <name evidence="2" type="ORF">BST47_05500</name>
</gene>
<feature type="transmembrane region" description="Helical" evidence="1">
    <location>
        <begin position="293"/>
        <end position="311"/>
    </location>
</feature>
<feature type="transmembrane region" description="Helical" evidence="1">
    <location>
        <begin position="87"/>
        <end position="103"/>
    </location>
</feature>
<sequence>MVCRACETEVPDAGFCGRCGAKQAGGQGRLRLGAYAVAPHEHTLLPYFVTSLFPQLSQRSHIAFRVGLAVPLLGVIGFALLRWQAPLITVGALGLLILFVLFLRESDVDDDLPRGLLTLTAALGIVLGVGCAYAVNEFVPDDYVLTLGSEYTTQTLFDKALVIVTPVFYALLMLIPTVVIRLIQRGPRESLDGYVIGALGSISFTSAATLTLLSPQFETGIRASDRAVDTLVVQAGIQLIAVPLTAAMLGGLFGMALWFGRRTLIAISVLLILGLYALFGVMDLKTIPIFVELVLYLFIALFAVIALRLGVQFVLMTKDHDPGTHIGFLRCFHCHRVEPDMPFCPNCGVATHAASESSRDVRRTAHDVETAPVRRPSHARLMTALAIGTAVAAAAGIAAAFASTPPVVAYQCPPDCGRPPIYEPIESYPRYVSEDGAFSVQYPGPGTAYVATLQPDGVELKFTGGDTGTMELFGQPAEGKTAKQITESLVAEHFPNATVDYQIPNAMVGYEPGYGVVYDDYPQDARGSFTRLRLLVMVAVKNDYALAAAAIGPYREFTRDDGPGHPSAANLQLAMDMGKYVNSFRWTEPED</sequence>
<keyword evidence="1" id="KW-1133">Transmembrane helix</keyword>
<feature type="transmembrane region" description="Helical" evidence="1">
    <location>
        <begin position="160"/>
        <end position="182"/>
    </location>
</feature>
<keyword evidence="1" id="KW-0812">Transmembrane</keyword>
<feature type="transmembrane region" description="Helical" evidence="1">
    <location>
        <begin position="62"/>
        <end position="81"/>
    </location>
</feature>
<dbReference type="OrthoDB" id="4704342at2"/>
<evidence type="ECO:0000256" key="1">
    <source>
        <dbReference type="SAM" id="Phobius"/>
    </source>
</evidence>
<feature type="transmembrane region" description="Helical" evidence="1">
    <location>
        <begin position="194"/>
        <end position="215"/>
    </location>
</feature>